<dbReference type="Proteomes" id="UP000016923">
    <property type="component" value="Unassembled WGS sequence"/>
</dbReference>
<reference evidence="1 2" key="1">
    <citation type="journal article" date="2013" name="BMC Genomics">
        <title>The genome and transcriptome of the pine saprophyte Ophiostoma piceae, and a comparison with the bark beetle-associated pine pathogen Grosmannia clavigera.</title>
        <authorList>
            <person name="Haridas S."/>
            <person name="Wang Y."/>
            <person name="Lim L."/>
            <person name="Massoumi Alamouti S."/>
            <person name="Jackman S."/>
            <person name="Docking R."/>
            <person name="Robertson G."/>
            <person name="Birol I."/>
            <person name="Bohlmann J."/>
            <person name="Breuil C."/>
        </authorList>
    </citation>
    <scope>NUCLEOTIDE SEQUENCE [LARGE SCALE GENOMIC DNA]</scope>
    <source>
        <strain evidence="1 2">UAMH 11346</strain>
    </source>
</reference>
<dbReference type="HOGENOM" id="CLU_1759348_0_0_1"/>
<keyword evidence="2" id="KW-1185">Reference proteome</keyword>
<name>S3BU73_OPHP1</name>
<organism evidence="1 2">
    <name type="scientific">Ophiostoma piceae (strain UAMH 11346)</name>
    <name type="common">Sap stain fungus</name>
    <dbReference type="NCBI Taxonomy" id="1262450"/>
    <lineage>
        <taxon>Eukaryota</taxon>
        <taxon>Fungi</taxon>
        <taxon>Dikarya</taxon>
        <taxon>Ascomycota</taxon>
        <taxon>Pezizomycotina</taxon>
        <taxon>Sordariomycetes</taxon>
        <taxon>Sordariomycetidae</taxon>
        <taxon>Ophiostomatales</taxon>
        <taxon>Ophiostomataceae</taxon>
        <taxon>Ophiostoma</taxon>
    </lineage>
</organism>
<accession>S3BU73</accession>
<dbReference type="OrthoDB" id="4764903at2759"/>
<proteinExistence type="predicted"/>
<gene>
    <name evidence="1" type="ORF">F503_04895</name>
</gene>
<sequence length="148" mass="16696">MAALTPHHQRQASLEYIINPVQLVPLSAAQRANARRILYQPIEAFEGADNVRGTRVIFIQPRLVRYTYEYSLPSASQDIFLRAFLECDESIDAPYAPTVTGLPFRRSSRTGKRYNGLCQYTRAPVIAPRRVPRPGPPPVCSHADIRYG</sequence>
<dbReference type="EMBL" id="KE148163">
    <property type="protein sequence ID" value="EPE04047.1"/>
    <property type="molecule type" value="Genomic_DNA"/>
</dbReference>
<evidence type="ECO:0000313" key="2">
    <source>
        <dbReference type="Proteomes" id="UP000016923"/>
    </source>
</evidence>
<protein>
    <submittedName>
        <fullName evidence="1">Uncharacterized protein</fullName>
    </submittedName>
</protein>
<dbReference type="VEuPathDB" id="FungiDB:F503_04895"/>
<dbReference type="STRING" id="1262450.S3BU73"/>
<evidence type="ECO:0000313" key="1">
    <source>
        <dbReference type="EMBL" id="EPE04047.1"/>
    </source>
</evidence>
<dbReference type="AlphaFoldDB" id="S3BU73"/>